<proteinExistence type="predicted"/>
<dbReference type="EMBL" id="WRXN01000006">
    <property type="protein sequence ID" value="MVT09684.1"/>
    <property type="molecule type" value="Genomic_DNA"/>
</dbReference>
<gene>
    <name evidence="1" type="ORF">GO493_15550</name>
</gene>
<keyword evidence="2" id="KW-1185">Reference proteome</keyword>
<evidence type="ECO:0000313" key="2">
    <source>
        <dbReference type="Proteomes" id="UP000461730"/>
    </source>
</evidence>
<protein>
    <submittedName>
        <fullName evidence="1">Uncharacterized protein</fullName>
    </submittedName>
</protein>
<comment type="caution">
    <text evidence="1">The sequence shown here is derived from an EMBL/GenBank/DDBJ whole genome shotgun (WGS) entry which is preliminary data.</text>
</comment>
<name>A0A7K1U5P1_9BACT</name>
<sequence>MKKARIILATIALLAIVSATMAFKMRNGTPRLVVPQFISTYIFTYQGTPYTVTYWYCSTTSVWRTNIGSPIQTWSSFLSTYTTFDINGQPFTTTFVACTTFQTATTALQ</sequence>
<evidence type="ECO:0000313" key="1">
    <source>
        <dbReference type="EMBL" id="MVT09684.1"/>
    </source>
</evidence>
<dbReference type="RefSeq" id="WP_157307126.1">
    <property type="nucleotide sequence ID" value="NZ_WRXN01000006.1"/>
</dbReference>
<accession>A0A7K1U5P1</accession>
<reference evidence="1 2" key="1">
    <citation type="submission" date="2019-12" db="EMBL/GenBank/DDBJ databases">
        <title>Chitinophaga sp. strain ysch24 (GDMCC 1.1355), whole genome shotgun sequence.</title>
        <authorList>
            <person name="Zhang X."/>
        </authorList>
    </citation>
    <scope>NUCLEOTIDE SEQUENCE [LARGE SCALE GENOMIC DNA]</scope>
    <source>
        <strain evidence="2">ysch24</strain>
    </source>
</reference>
<dbReference type="Proteomes" id="UP000461730">
    <property type="component" value="Unassembled WGS sequence"/>
</dbReference>
<organism evidence="1 2">
    <name type="scientific">Chitinophaga tropicalis</name>
    <dbReference type="NCBI Taxonomy" id="2683588"/>
    <lineage>
        <taxon>Bacteria</taxon>
        <taxon>Pseudomonadati</taxon>
        <taxon>Bacteroidota</taxon>
        <taxon>Chitinophagia</taxon>
        <taxon>Chitinophagales</taxon>
        <taxon>Chitinophagaceae</taxon>
        <taxon>Chitinophaga</taxon>
    </lineage>
</organism>
<dbReference type="AlphaFoldDB" id="A0A7K1U5P1"/>